<gene>
    <name evidence="1" type="ORF">HMPREF0860_2182</name>
</gene>
<reference evidence="1 2" key="1">
    <citation type="submission" date="2013-08" db="EMBL/GenBank/DDBJ databases">
        <authorList>
            <person name="Durkin A.S."/>
            <person name="Haft D.R."/>
            <person name="McCorrison J."/>
            <person name="Torralba M."/>
            <person name="Gillis M."/>
            <person name="Haft D.H."/>
            <person name="Methe B."/>
            <person name="Sutton G."/>
            <person name="Nelson K.E."/>
        </authorList>
    </citation>
    <scope>NUCLEOTIDE SEQUENCE [LARGE SCALE GENOMIC DNA]</scope>
    <source>
        <strain evidence="1 2">ATCC 35536</strain>
    </source>
</reference>
<name>A0ABP2YHS4_TRESO</name>
<organism evidence="1 2">
    <name type="scientific">Treponema socranskii subsp. socranskii VPI DR56BR1116 = ATCC 35536</name>
    <dbReference type="NCBI Taxonomy" id="1125725"/>
    <lineage>
        <taxon>Bacteria</taxon>
        <taxon>Pseudomonadati</taxon>
        <taxon>Spirochaetota</taxon>
        <taxon>Spirochaetia</taxon>
        <taxon>Spirochaetales</taxon>
        <taxon>Treponemataceae</taxon>
        <taxon>Treponema</taxon>
    </lineage>
</organism>
<comment type="caution">
    <text evidence="1">The sequence shown here is derived from an EMBL/GenBank/DDBJ whole genome shotgun (WGS) entry which is preliminary data.</text>
</comment>
<dbReference type="Proteomes" id="UP000016646">
    <property type="component" value="Unassembled WGS sequence"/>
</dbReference>
<evidence type="ECO:0000313" key="1">
    <source>
        <dbReference type="EMBL" id="ERJ98066.1"/>
    </source>
</evidence>
<proteinExistence type="predicted"/>
<keyword evidence="2" id="KW-1185">Reference proteome</keyword>
<evidence type="ECO:0000313" key="2">
    <source>
        <dbReference type="Proteomes" id="UP000016646"/>
    </source>
</evidence>
<dbReference type="EMBL" id="AVQI01000083">
    <property type="protein sequence ID" value="ERJ98066.1"/>
    <property type="molecule type" value="Genomic_DNA"/>
</dbReference>
<accession>A0ABP2YHS4</accession>
<protein>
    <submittedName>
        <fullName evidence="1">Uncharacterized protein</fullName>
    </submittedName>
</protein>
<sequence>MRKGRQSVVVCYYVFKYFAIIFCNLKSADLRKQRTVDFRSFISSVKASIKYPSYICVF</sequence>